<feature type="compositionally biased region" description="Polar residues" evidence="1">
    <location>
        <begin position="115"/>
        <end position="129"/>
    </location>
</feature>
<evidence type="ECO:0000313" key="3">
    <source>
        <dbReference type="Proteomes" id="UP000796761"/>
    </source>
</evidence>
<evidence type="ECO:0000256" key="1">
    <source>
        <dbReference type="SAM" id="MobiDB-lite"/>
    </source>
</evidence>
<feature type="compositionally biased region" description="Basic and acidic residues" evidence="1">
    <location>
        <begin position="104"/>
        <end position="114"/>
    </location>
</feature>
<feature type="region of interest" description="Disordered" evidence="1">
    <location>
        <begin position="90"/>
        <end position="129"/>
    </location>
</feature>
<name>A0A8K1GQN0_9PASS</name>
<proteinExistence type="predicted"/>
<dbReference type="Proteomes" id="UP000796761">
    <property type="component" value="Unassembled WGS sequence"/>
</dbReference>
<protein>
    <submittedName>
        <fullName evidence="2">Uncharacterized protein</fullName>
    </submittedName>
</protein>
<keyword evidence="3" id="KW-1185">Reference proteome</keyword>
<gene>
    <name evidence="2" type="ORF">HGM15179_004789</name>
</gene>
<sequence length="129" mass="14873">MIWNWEEWLMHQSCVVIQRGLDRLEECDRILMMSSQGIWQVLALGRSSPMYCYRLGLTPERPKMTKSHQLTNCPCGRGDHPHLELVPIEAFQVEPDPNAGQDQENAKTKDEQITRSEPMSSAALQRNHN</sequence>
<dbReference type="AlphaFoldDB" id="A0A8K1GQN0"/>
<dbReference type="EMBL" id="SWJQ01000102">
    <property type="protein sequence ID" value="TRZ22328.1"/>
    <property type="molecule type" value="Genomic_DNA"/>
</dbReference>
<comment type="caution">
    <text evidence="2">The sequence shown here is derived from an EMBL/GenBank/DDBJ whole genome shotgun (WGS) entry which is preliminary data.</text>
</comment>
<reference evidence="2" key="1">
    <citation type="submission" date="2019-04" db="EMBL/GenBank/DDBJ databases">
        <title>Genome assembly of Zosterops borbonicus 15179.</title>
        <authorList>
            <person name="Leroy T."/>
            <person name="Anselmetti Y."/>
            <person name="Tilak M.-K."/>
            <person name="Nabholz B."/>
        </authorList>
    </citation>
    <scope>NUCLEOTIDE SEQUENCE</scope>
    <source>
        <strain evidence="2">HGM_15179</strain>
        <tissue evidence="2">Muscle</tissue>
    </source>
</reference>
<accession>A0A8K1GQN0</accession>
<evidence type="ECO:0000313" key="2">
    <source>
        <dbReference type="EMBL" id="TRZ22328.1"/>
    </source>
</evidence>
<organism evidence="2 3">
    <name type="scientific">Zosterops borbonicus</name>
    <dbReference type="NCBI Taxonomy" id="364589"/>
    <lineage>
        <taxon>Eukaryota</taxon>
        <taxon>Metazoa</taxon>
        <taxon>Chordata</taxon>
        <taxon>Craniata</taxon>
        <taxon>Vertebrata</taxon>
        <taxon>Euteleostomi</taxon>
        <taxon>Archelosauria</taxon>
        <taxon>Archosauria</taxon>
        <taxon>Dinosauria</taxon>
        <taxon>Saurischia</taxon>
        <taxon>Theropoda</taxon>
        <taxon>Coelurosauria</taxon>
        <taxon>Aves</taxon>
        <taxon>Neognathae</taxon>
        <taxon>Neoaves</taxon>
        <taxon>Telluraves</taxon>
        <taxon>Australaves</taxon>
        <taxon>Passeriformes</taxon>
        <taxon>Sylvioidea</taxon>
        <taxon>Zosteropidae</taxon>
        <taxon>Zosterops</taxon>
    </lineage>
</organism>